<dbReference type="GeneID" id="111251756"/>
<feature type="transmembrane region" description="Helical" evidence="5">
    <location>
        <begin position="196"/>
        <end position="217"/>
    </location>
</feature>
<dbReference type="PANTHER" id="PTHR22950">
    <property type="entry name" value="AMINO ACID TRANSPORTER"/>
    <property type="match status" value="1"/>
</dbReference>
<evidence type="ECO:0000256" key="5">
    <source>
        <dbReference type="SAM" id="Phobius"/>
    </source>
</evidence>
<feature type="transmembrane region" description="Helical" evidence="5">
    <location>
        <begin position="399"/>
        <end position="420"/>
    </location>
</feature>
<dbReference type="Pfam" id="PF01490">
    <property type="entry name" value="Aa_trans"/>
    <property type="match status" value="1"/>
</dbReference>
<feature type="transmembrane region" description="Helical" evidence="5">
    <location>
        <begin position="370"/>
        <end position="393"/>
    </location>
</feature>
<dbReference type="AlphaFoldDB" id="A0A7M7KBH9"/>
<evidence type="ECO:0000256" key="4">
    <source>
        <dbReference type="ARBA" id="ARBA00023136"/>
    </source>
</evidence>
<dbReference type="KEGG" id="vde:111251756"/>
<feature type="transmembrane region" description="Helical" evidence="5">
    <location>
        <begin position="432"/>
        <end position="454"/>
    </location>
</feature>
<dbReference type="PANTHER" id="PTHR22950:SF652">
    <property type="entry name" value="TRANSMEMBRANE AMINO ACID TRANSPORTER FAMILY PROTEIN"/>
    <property type="match status" value="1"/>
</dbReference>
<dbReference type="FunCoup" id="A0A7M7KBH9">
    <property type="interactions" value="8"/>
</dbReference>
<dbReference type="EnsemblMetazoa" id="XM_022808699">
    <property type="protein sequence ID" value="XP_022664434"/>
    <property type="gene ID" value="LOC111251756"/>
</dbReference>
<dbReference type="OMA" id="WAKNICA"/>
<feature type="domain" description="Amino acid transporter transmembrane" evidence="6">
    <location>
        <begin position="47"/>
        <end position="450"/>
    </location>
</feature>
<evidence type="ECO:0000313" key="7">
    <source>
        <dbReference type="EnsemblMetazoa" id="XP_022664434"/>
    </source>
</evidence>
<keyword evidence="4 5" id="KW-0472">Membrane</keyword>
<dbReference type="InterPro" id="IPR013057">
    <property type="entry name" value="AA_transpt_TM"/>
</dbReference>
<dbReference type="RefSeq" id="XP_022664434.1">
    <property type="nucleotide sequence ID" value="XM_022808699.1"/>
</dbReference>
<keyword evidence="2 5" id="KW-0812">Transmembrane</keyword>
<reference evidence="7" key="1">
    <citation type="submission" date="2021-01" db="UniProtKB">
        <authorList>
            <consortium name="EnsemblMetazoa"/>
        </authorList>
    </citation>
    <scope>IDENTIFICATION</scope>
</reference>
<evidence type="ECO:0000256" key="1">
    <source>
        <dbReference type="ARBA" id="ARBA00004141"/>
    </source>
</evidence>
<feature type="transmembrane region" description="Helical" evidence="5">
    <location>
        <begin position="167"/>
        <end position="190"/>
    </location>
</feature>
<dbReference type="GO" id="GO:0015179">
    <property type="term" value="F:L-amino acid transmembrane transporter activity"/>
    <property type="evidence" value="ECO:0007669"/>
    <property type="project" value="TreeGrafter"/>
</dbReference>
<feature type="transmembrane region" description="Helical" evidence="5">
    <location>
        <begin position="78"/>
        <end position="102"/>
    </location>
</feature>
<organism evidence="7 8">
    <name type="scientific">Varroa destructor</name>
    <name type="common">Honeybee mite</name>
    <dbReference type="NCBI Taxonomy" id="109461"/>
    <lineage>
        <taxon>Eukaryota</taxon>
        <taxon>Metazoa</taxon>
        <taxon>Ecdysozoa</taxon>
        <taxon>Arthropoda</taxon>
        <taxon>Chelicerata</taxon>
        <taxon>Arachnida</taxon>
        <taxon>Acari</taxon>
        <taxon>Parasitiformes</taxon>
        <taxon>Mesostigmata</taxon>
        <taxon>Gamasina</taxon>
        <taxon>Dermanyssoidea</taxon>
        <taxon>Varroidae</taxon>
        <taxon>Varroa</taxon>
    </lineage>
</organism>
<comment type="subcellular location">
    <subcellularLocation>
        <location evidence="1">Membrane</location>
        <topology evidence="1">Multi-pass membrane protein</topology>
    </subcellularLocation>
</comment>
<dbReference type="OrthoDB" id="438545at2759"/>
<name>A0A7M7KBH9_VARDE</name>
<evidence type="ECO:0000256" key="2">
    <source>
        <dbReference type="ARBA" id="ARBA00022692"/>
    </source>
</evidence>
<feature type="transmembrane region" description="Helical" evidence="5">
    <location>
        <begin position="322"/>
        <end position="349"/>
    </location>
</feature>
<evidence type="ECO:0000313" key="8">
    <source>
        <dbReference type="Proteomes" id="UP000594260"/>
    </source>
</evidence>
<proteinExistence type="predicted"/>
<evidence type="ECO:0000256" key="3">
    <source>
        <dbReference type="ARBA" id="ARBA00022989"/>
    </source>
</evidence>
<dbReference type="RefSeq" id="XP_022664433.1">
    <property type="nucleotide sequence ID" value="XM_022808698.1"/>
</dbReference>
<keyword evidence="3 5" id="KW-1133">Transmembrane helix</keyword>
<dbReference type="InParanoid" id="A0A7M7KBH9"/>
<sequence>MTTDNEFELNELEVSILSSSYEDTARNTRRAIEDARSLASVHVSKGILWPMAGFLLINAALGAGVLHFPSAYFEAGGILPATLVQIHLMFLLSLTMIILASVADLRCDNAYHDVVRTACGPVAQRLAALSVVLACYGASVSFLVIIGDQYDRLFSSLYGSRFCDVFYLRREFTISATSVVFIFPFCFFRRLDFLKFGSILGVMVMVYPILLIILAYCGPGQAWIAADIRRYKEAQLHSIVDQIVAAGRAVPTVCFAYQTHEVVVPIYANLRNRHLYEMLRATLLCMAVLFTIYSTTGILGCITFGAAVRPDVIQNFDANSPYVLAGIVVLIIKMVFTYPLLVVCGRGVLERVELARFKQRDCTSRDWSVYTHYIITLVWFATSLMLATTIYNLTKVIDWIGGLACANIFIFPGMCLVGISTNSKEFRIQRPVLNLLVGIVLVLIGIGLSTMVFAKQLYEEDDELEVLLCNPAV</sequence>
<feature type="transmembrane region" description="Helical" evidence="5">
    <location>
        <begin position="122"/>
        <end position="146"/>
    </location>
</feature>
<protein>
    <recommendedName>
        <fullName evidence="6">Amino acid transporter transmembrane domain-containing protein</fullName>
    </recommendedName>
</protein>
<evidence type="ECO:0000259" key="6">
    <source>
        <dbReference type="Pfam" id="PF01490"/>
    </source>
</evidence>
<dbReference type="GO" id="GO:0016020">
    <property type="term" value="C:membrane"/>
    <property type="evidence" value="ECO:0007669"/>
    <property type="project" value="UniProtKB-SubCell"/>
</dbReference>
<dbReference type="Proteomes" id="UP000594260">
    <property type="component" value="Unplaced"/>
</dbReference>
<dbReference type="EnsemblMetazoa" id="XM_022808698">
    <property type="protein sequence ID" value="XP_022664433"/>
    <property type="gene ID" value="LOC111251756"/>
</dbReference>
<feature type="transmembrane region" description="Helical" evidence="5">
    <location>
        <begin position="281"/>
        <end position="307"/>
    </location>
</feature>
<keyword evidence="8" id="KW-1185">Reference proteome</keyword>
<accession>A0A7M7KBH9</accession>
<feature type="transmembrane region" description="Helical" evidence="5">
    <location>
        <begin position="47"/>
        <end position="66"/>
    </location>
</feature>